<protein>
    <submittedName>
        <fullName evidence="1">Uncharacterized protein</fullName>
    </submittedName>
</protein>
<keyword evidence="2" id="KW-1185">Reference proteome</keyword>
<name>A0A8H4RG08_9HELO</name>
<proteinExistence type="predicted"/>
<dbReference type="AlphaFoldDB" id="A0A8H4RG08"/>
<dbReference type="Proteomes" id="UP000566819">
    <property type="component" value="Unassembled WGS sequence"/>
</dbReference>
<dbReference type="EMBL" id="JAAMPI010000958">
    <property type="protein sequence ID" value="KAF4627502.1"/>
    <property type="molecule type" value="Genomic_DNA"/>
</dbReference>
<evidence type="ECO:0000313" key="2">
    <source>
        <dbReference type="Proteomes" id="UP000566819"/>
    </source>
</evidence>
<accession>A0A8H4RG08</accession>
<reference evidence="1 2" key="1">
    <citation type="submission" date="2020-03" db="EMBL/GenBank/DDBJ databases">
        <title>Draft Genome Sequence of Cudoniella acicularis.</title>
        <authorList>
            <person name="Buettner E."/>
            <person name="Kellner H."/>
        </authorList>
    </citation>
    <scope>NUCLEOTIDE SEQUENCE [LARGE SCALE GENOMIC DNA]</scope>
    <source>
        <strain evidence="1 2">DSM 108380</strain>
    </source>
</reference>
<comment type="caution">
    <text evidence="1">The sequence shown here is derived from an EMBL/GenBank/DDBJ whole genome shotgun (WGS) entry which is preliminary data.</text>
</comment>
<sequence length="316" mass="36709">MDSAQCIRATDCDGQSHSCTCSSSSQECYYECPQTPIRNDQTSLHSEEATYYTPTATELEVISPIMRDIFRLIEDLEDTKTRATNPAEEEYYQRRCKYWEGDWEEFRLREATNIDAEDKKFWLEKPSILNAPVAQQSALYQPKVEESTEQQIFKASKIHFMLAPIQLKRNIESLEEVDEYNLHEAPLSIKTKRRRFVVEEGNRTTMSSNFNADASILQCTTEQCERYDLTLNITHSTTLGKYQRSELQKPAGEGNNDKFGILWVWRDLILGSEWAFGGYDKAQELLLEMAQLVWIFGNDVENLMDIEEEEYTKYGL</sequence>
<organism evidence="1 2">
    <name type="scientific">Cudoniella acicularis</name>
    <dbReference type="NCBI Taxonomy" id="354080"/>
    <lineage>
        <taxon>Eukaryota</taxon>
        <taxon>Fungi</taxon>
        <taxon>Dikarya</taxon>
        <taxon>Ascomycota</taxon>
        <taxon>Pezizomycotina</taxon>
        <taxon>Leotiomycetes</taxon>
        <taxon>Helotiales</taxon>
        <taxon>Tricladiaceae</taxon>
        <taxon>Cudoniella</taxon>
    </lineage>
</organism>
<evidence type="ECO:0000313" key="1">
    <source>
        <dbReference type="EMBL" id="KAF4627502.1"/>
    </source>
</evidence>
<gene>
    <name evidence="1" type="ORF">G7Y89_g10647</name>
</gene>